<protein>
    <recommendedName>
        <fullName evidence="3">Nif11 domain-containing protein</fullName>
    </recommendedName>
</protein>
<dbReference type="Proteomes" id="UP000075787">
    <property type="component" value="Unassembled WGS sequence"/>
</dbReference>
<evidence type="ECO:0000313" key="1">
    <source>
        <dbReference type="EMBL" id="KYO49339.1"/>
    </source>
</evidence>
<reference evidence="1 2" key="1">
    <citation type="submission" date="2015-12" db="EMBL/GenBank/DDBJ databases">
        <title>Genome sequence of Tistrella mobilis MCCC 1A02139.</title>
        <authorList>
            <person name="Lu L."/>
            <person name="Lai Q."/>
            <person name="Shao Z."/>
            <person name="Qian P."/>
        </authorList>
    </citation>
    <scope>NUCLEOTIDE SEQUENCE [LARGE SCALE GENOMIC DNA]</scope>
    <source>
        <strain evidence="1 2">MCCC 1A02139</strain>
    </source>
</reference>
<dbReference type="GeneID" id="97244021"/>
<proteinExistence type="predicted"/>
<comment type="caution">
    <text evidence="1">The sequence shown here is derived from an EMBL/GenBank/DDBJ whole genome shotgun (WGS) entry which is preliminary data.</text>
</comment>
<gene>
    <name evidence="1" type="ORF">AUP44_18250</name>
</gene>
<dbReference type="RefSeq" id="WP_062770579.1">
    <property type="nucleotide sequence ID" value="NZ_CP121027.1"/>
</dbReference>
<dbReference type="AlphaFoldDB" id="A0A162JJS4"/>
<name>A0A162JJS4_9PROT</name>
<dbReference type="EMBL" id="LPZR01000229">
    <property type="protein sequence ID" value="KYO49339.1"/>
    <property type="molecule type" value="Genomic_DNA"/>
</dbReference>
<evidence type="ECO:0000313" key="2">
    <source>
        <dbReference type="Proteomes" id="UP000075787"/>
    </source>
</evidence>
<evidence type="ECO:0008006" key="3">
    <source>
        <dbReference type="Google" id="ProtNLM"/>
    </source>
</evidence>
<accession>A0A162JJS4</accession>
<sequence length="95" mass="9367">MSDDSARLLVDLLAADPGLAAALADAATPAARDALLTAAADAHGFALAPEVLARIEAARDAVGPDGAIDDTALERVTGGAGIDWISVAQGQIYGG</sequence>
<organism evidence="1 2">
    <name type="scientific">Tistrella mobilis</name>
    <dbReference type="NCBI Taxonomy" id="171437"/>
    <lineage>
        <taxon>Bacteria</taxon>
        <taxon>Pseudomonadati</taxon>
        <taxon>Pseudomonadota</taxon>
        <taxon>Alphaproteobacteria</taxon>
        <taxon>Geminicoccales</taxon>
        <taxon>Geminicoccaceae</taxon>
        <taxon>Tistrella</taxon>
    </lineage>
</organism>